<proteinExistence type="predicted"/>
<name>A0AAJ7CFC0_CEPCN</name>
<keyword evidence="1" id="KW-0732">Signal</keyword>
<evidence type="ECO:0000313" key="3">
    <source>
        <dbReference type="RefSeq" id="XP_015609419.1"/>
    </source>
</evidence>
<organism evidence="2 3">
    <name type="scientific">Cephus cinctus</name>
    <name type="common">Wheat stem sawfly</name>
    <dbReference type="NCBI Taxonomy" id="211228"/>
    <lineage>
        <taxon>Eukaryota</taxon>
        <taxon>Metazoa</taxon>
        <taxon>Ecdysozoa</taxon>
        <taxon>Arthropoda</taxon>
        <taxon>Hexapoda</taxon>
        <taxon>Insecta</taxon>
        <taxon>Pterygota</taxon>
        <taxon>Neoptera</taxon>
        <taxon>Endopterygota</taxon>
        <taxon>Hymenoptera</taxon>
        <taxon>Cephoidea</taxon>
        <taxon>Cephidae</taxon>
        <taxon>Cephus</taxon>
    </lineage>
</organism>
<protein>
    <submittedName>
        <fullName evidence="3">Myosuppressin</fullName>
    </submittedName>
</protein>
<dbReference type="Proteomes" id="UP000694920">
    <property type="component" value="Unplaced"/>
</dbReference>
<keyword evidence="2" id="KW-1185">Reference proteome</keyword>
<accession>A0AAJ7CFC0</accession>
<dbReference type="CTD" id="44324"/>
<dbReference type="GeneID" id="107274643"/>
<sequence>MKCNTAMLVIVSLTTLAVLSGQALAMLPVQCNPGLLDDVPPRIRKVCAALSTIYELGTAMESYIDDKVPVLHENIPLPDSGVKRQDVDHIFLRFGRRR</sequence>
<feature type="chain" id="PRO_5042490460" evidence="1">
    <location>
        <begin position="26"/>
        <end position="98"/>
    </location>
</feature>
<evidence type="ECO:0000256" key="1">
    <source>
        <dbReference type="SAM" id="SignalP"/>
    </source>
</evidence>
<dbReference type="KEGG" id="ccin:107274643"/>
<gene>
    <name evidence="3" type="primary">LOC107274643</name>
</gene>
<dbReference type="RefSeq" id="XP_015609419.1">
    <property type="nucleotide sequence ID" value="XM_015753933.2"/>
</dbReference>
<dbReference type="AlphaFoldDB" id="A0AAJ7CFC0"/>
<evidence type="ECO:0000313" key="2">
    <source>
        <dbReference type="Proteomes" id="UP000694920"/>
    </source>
</evidence>
<feature type="signal peptide" evidence="1">
    <location>
        <begin position="1"/>
        <end position="25"/>
    </location>
</feature>
<reference evidence="3" key="1">
    <citation type="submission" date="2025-08" db="UniProtKB">
        <authorList>
            <consortium name="RefSeq"/>
        </authorList>
    </citation>
    <scope>IDENTIFICATION</scope>
</reference>